<dbReference type="AlphaFoldDB" id="A0A8S3SNL8"/>
<organism evidence="2 3">
    <name type="scientific">Mytilus edulis</name>
    <name type="common">Blue mussel</name>
    <dbReference type="NCBI Taxonomy" id="6550"/>
    <lineage>
        <taxon>Eukaryota</taxon>
        <taxon>Metazoa</taxon>
        <taxon>Spiralia</taxon>
        <taxon>Lophotrochozoa</taxon>
        <taxon>Mollusca</taxon>
        <taxon>Bivalvia</taxon>
        <taxon>Autobranchia</taxon>
        <taxon>Pteriomorphia</taxon>
        <taxon>Mytilida</taxon>
        <taxon>Mytiloidea</taxon>
        <taxon>Mytilidae</taxon>
        <taxon>Mytilinae</taxon>
        <taxon>Mytilus</taxon>
    </lineage>
</organism>
<evidence type="ECO:0000313" key="2">
    <source>
        <dbReference type="EMBL" id="CAG2222906.1"/>
    </source>
</evidence>
<dbReference type="PANTHER" id="PTHR48228:SF5">
    <property type="entry name" value="ALPHA-METHYLACYL-COA RACEMASE"/>
    <property type="match status" value="1"/>
</dbReference>
<dbReference type="EMBL" id="CAJPWZ010001767">
    <property type="protein sequence ID" value="CAG2222906.1"/>
    <property type="molecule type" value="Genomic_DNA"/>
</dbReference>
<reference evidence="2" key="1">
    <citation type="submission" date="2021-03" db="EMBL/GenBank/DDBJ databases">
        <authorList>
            <person name="Bekaert M."/>
        </authorList>
    </citation>
    <scope>NUCLEOTIDE SEQUENCE</scope>
</reference>
<dbReference type="EC" id="5.1.99.4" evidence="2"/>
<dbReference type="InterPro" id="IPR050509">
    <property type="entry name" value="CoA-transferase_III"/>
</dbReference>
<protein>
    <submittedName>
        <fullName evidence="2">E5.1.99.4</fullName>
        <ecNumber evidence="2">5.1.99.4</ecNumber>
    </submittedName>
</protein>
<comment type="caution">
    <text evidence="2">The sequence shown here is derived from an EMBL/GenBank/DDBJ whole genome shotgun (WGS) entry which is preliminary data.</text>
</comment>
<dbReference type="Gene3D" id="3.40.50.10540">
    <property type="entry name" value="Crotonobetainyl-coa:carnitine coa-transferase, domain 1"/>
    <property type="match status" value="1"/>
</dbReference>
<gene>
    <name evidence="2" type="ORF">MEDL_36081</name>
</gene>
<name>A0A8S3SNL8_MYTED</name>
<evidence type="ECO:0000313" key="3">
    <source>
        <dbReference type="Proteomes" id="UP000683360"/>
    </source>
</evidence>
<evidence type="ECO:0000256" key="1">
    <source>
        <dbReference type="ARBA" id="ARBA00008383"/>
    </source>
</evidence>
<dbReference type="PANTHER" id="PTHR48228">
    <property type="entry name" value="SUCCINYL-COA--D-CITRAMALATE COA-TRANSFERASE"/>
    <property type="match status" value="1"/>
</dbReference>
<dbReference type="OrthoDB" id="16747at2759"/>
<dbReference type="GO" id="GO:0008111">
    <property type="term" value="F:alpha-methylacyl-CoA racemase activity"/>
    <property type="evidence" value="ECO:0007669"/>
    <property type="project" value="UniProtKB-EC"/>
</dbReference>
<dbReference type="InterPro" id="IPR003673">
    <property type="entry name" value="CoA-Trfase_fam_III"/>
</dbReference>
<accession>A0A8S3SNL8</accession>
<proteinExistence type="inferred from homology"/>
<dbReference type="SUPFAM" id="SSF89796">
    <property type="entry name" value="CoA-transferase family III (CaiB/BaiF)"/>
    <property type="match status" value="1"/>
</dbReference>
<keyword evidence="2" id="KW-0413">Isomerase</keyword>
<comment type="similarity">
    <text evidence="1">Belongs to the CoA-transferase III family.</text>
</comment>
<keyword evidence="3" id="KW-1185">Reference proteome</keyword>
<sequence>MNKSGKWLSPSEKLKLYLLDVLTNLSSLREAEMALKGIRVIEFGGLAPVPFCGMILSDFGANVIRVDRTKSFADTDCMGRGKQSIAIDLKQKEGLNIVHKMCSKADVLIEPFRPGVMERLGLGADKLLADNPRLVYARINGFGQKGPLAKGRT</sequence>
<dbReference type="Pfam" id="PF02515">
    <property type="entry name" value="CoA_transf_3"/>
    <property type="match status" value="1"/>
</dbReference>
<dbReference type="Proteomes" id="UP000683360">
    <property type="component" value="Unassembled WGS sequence"/>
</dbReference>
<dbReference type="InterPro" id="IPR023606">
    <property type="entry name" value="CoA-Trfase_III_dom_1_sf"/>
</dbReference>